<proteinExistence type="predicted"/>
<keyword evidence="2" id="KW-1185">Reference proteome</keyword>
<gene>
    <name evidence="1" type="ORF">GCM10011320_06370</name>
</gene>
<comment type="caution">
    <text evidence="1">The sequence shown here is derived from an EMBL/GenBank/DDBJ whole genome shotgun (WGS) entry which is preliminary data.</text>
</comment>
<reference evidence="1" key="1">
    <citation type="journal article" date="2014" name="Int. J. Syst. Evol. Microbiol.">
        <title>Complete genome sequence of Corynebacterium casei LMG S-19264T (=DSM 44701T), isolated from a smear-ripened cheese.</title>
        <authorList>
            <consortium name="US DOE Joint Genome Institute (JGI-PGF)"/>
            <person name="Walter F."/>
            <person name="Albersmeier A."/>
            <person name="Kalinowski J."/>
            <person name="Ruckert C."/>
        </authorList>
    </citation>
    <scope>NUCLEOTIDE SEQUENCE</scope>
    <source>
        <strain evidence="1">CGMCC 1.3617</strain>
    </source>
</reference>
<evidence type="ECO:0000313" key="2">
    <source>
        <dbReference type="Proteomes" id="UP000661507"/>
    </source>
</evidence>
<evidence type="ECO:0000313" key="1">
    <source>
        <dbReference type="EMBL" id="GGJ02271.1"/>
    </source>
</evidence>
<sequence length="355" mass="37990">MTAVLDRIARFVGGLTAGPTPLPTVATLPAAQCLPPGSAEAEIPRDAAYFTLRVNELHLAQGRELWATYDPMVIVTSNFIHGTERITVPFVVGPSLLKEHAGAGVPHGVLIQDTTVAGPYPNRGGSVAIAIVLYRVRRDDYARKLLQIVEGVSGAIGPAADMGLLSKVGGPMLDGLEALLGMGATVPIAGHRIEYDTMIQGGLRSWYAALIDAPRVDPKALCVEHGRLLHANGEGRQPVRDADYVLYSLTGQVSREDERTLPFYAMYLRAVRDAAAGTDEAWKAAKATLAECWQQMAVSPDLTPGQAGSLIDSYRTELLATRDRARKLSELSVGRPSEVPKDASRFSTASALLDL</sequence>
<dbReference type="EMBL" id="BMKW01000001">
    <property type="protein sequence ID" value="GGJ02271.1"/>
    <property type="molecule type" value="Genomic_DNA"/>
</dbReference>
<dbReference type="RefSeq" id="WP_188965438.1">
    <property type="nucleotide sequence ID" value="NZ_BMKW01000001.1"/>
</dbReference>
<protein>
    <submittedName>
        <fullName evidence="1">Uncharacterized protein</fullName>
    </submittedName>
</protein>
<dbReference type="Proteomes" id="UP000661507">
    <property type="component" value="Unassembled WGS sequence"/>
</dbReference>
<name>A0A917K681_9PROT</name>
<accession>A0A917K681</accession>
<organism evidence="1 2">
    <name type="scientific">Neoroseomonas lacus</name>
    <dbReference type="NCBI Taxonomy" id="287609"/>
    <lineage>
        <taxon>Bacteria</taxon>
        <taxon>Pseudomonadati</taxon>
        <taxon>Pseudomonadota</taxon>
        <taxon>Alphaproteobacteria</taxon>
        <taxon>Acetobacterales</taxon>
        <taxon>Acetobacteraceae</taxon>
        <taxon>Neoroseomonas</taxon>
    </lineage>
</organism>
<reference evidence="1" key="2">
    <citation type="submission" date="2020-09" db="EMBL/GenBank/DDBJ databases">
        <authorList>
            <person name="Sun Q."/>
            <person name="Zhou Y."/>
        </authorList>
    </citation>
    <scope>NUCLEOTIDE SEQUENCE</scope>
    <source>
        <strain evidence="1">CGMCC 1.3617</strain>
    </source>
</reference>
<dbReference type="AlphaFoldDB" id="A0A917K681"/>